<dbReference type="AlphaFoldDB" id="R7QHV7"/>
<name>R7QHV7_CHOCR</name>
<dbReference type="Proteomes" id="UP000012073">
    <property type="component" value="Unassembled WGS sequence"/>
</dbReference>
<organism evidence="1 2">
    <name type="scientific">Chondrus crispus</name>
    <name type="common">Carrageen Irish moss</name>
    <name type="synonym">Polymorpha crispa</name>
    <dbReference type="NCBI Taxonomy" id="2769"/>
    <lineage>
        <taxon>Eukaryota</taxon>
        <taxon>Rhodophyta</taxon>
        <taxon>Florideophyceae</taxon>
        <taxon>Rhodymeniophycidae</taxon>
        <taxon>Gigartinales</taxon>
        <taxon>Gigartinaceae</taxon>
        <taxon>Chondrus</taxon>
    </lineage>
</organism>
<reference evidence="2" key="1">
    <citation type="journal article" date="2013" name="Proc. Natl. Acad. Sci. U.S.A.">
        <title>Genome structure and metabolic features in the red seaweed Chondrus crispus shed light on evolution of the Archaeplastida.</title>
        <authorList>
            <person name="Collen J."/>
            <person name="Porcel B."/>
            <person name="Carre W."/>
            <person name="Ball S.G."/>
            <person name="Chaparro C."/>
            <person name="Tonon T."/>
            <person name="Barbeyron T."/>
            <person name="Michel G."/>
            <person name="Noel B."/>
            <person name="Valentin K."/>
            <person name="Elias M."/>
            <person name="Artiguenave F."/>
            <person name="Arun A."/>
            <person name="Aury J.M."/>
            <person name="Barbosa-Neto J.F."/>
            <person name="Bothwell J.H."/>
            <person name="Bouget F.Y."/>
            <person name="Brillet L."/>
            <person name="Cabello-Hurtado F."/>
            <person name="Capella-Gutierrez S."/>
            <person name="Charrier B."/>
            <person name="Cladiere L."/>
            <person name="Cock J.M."/>
            <person name="Coelho S.M."/>
            <person name="Colleoni C."/>
            <person name="Czjzek M."/>
            <person name="Da Silva C."/>
            <person name="Delage L."/>
            <person name="Denoeud F."/>
            <person name="Deschamps P."/>
            <person name="Dittami S.M."/>
            <person name="Gabaldon T."/>
            <person name="Gachon C.M."/>
            <person name="Groisillier A."/>
            <person name="Herve C."/>
            <person name="Jabbari K."/>
            <person name="Katinka M."/>
            <person name="Kloareg B."/>
            <person name="Kowalczyk N."/>
            <person name="Labadie K."/>
            <person name="Leblanc C."/>
            <person name="Lopez P.J."/>
            <person name="McLachlan D.H."/>
            <person name="Meslet-Cladiere L."/>
            <person name="Moustafa A."/>
            <person name="Nehr Z."/>
            <person name="Nyvall Collen P."/>
            <person name="Panaud O."/>
            <person name="Partensky F."/>
            <person name="Poulain J."/>
            <person name="Rensing S.A."/>
            <person name="Rousvoal S."/>
            <person name="Samson G."/>
            <person name="Symeonidi A."/>
            <person name="Weissenbach J."/>
            <person name="Zambounis A."/>
            <person name="Wincker P."/>
            <person name="Boyen C."/>
        </authorList>
    </citation>
    <scope>NUCLEOTIDE SEQUENCE [LARGE SCALE GENOMIC DNA]</scope>
    <source>
        <strain evidence="2">cv. Stackhouse</strain>
    </source>
</reference>
<dbReference type="EMBL" id="HG001858">
    <property type="protein sequence ID" value="CDF37669.1"/>
    <property type="molecule type" value="Genomic_DNA"/>
</dbReference>
<gene>
    <name evidence="1" type="ORF">CHC_T00005885001</name>
</gene>
<dbReference type="KEGG" id="ccp:CHC_T00005885001"/>
<proteinExistence type="predicted"/>
<keyword evidence="2" id="KW-1185">Reference proteome</keyword>
<dbReference type="Gramene" id="CDF37669">
    <property type="protein sequence ID" value="CDF37669"/>
    <property type="gene ID" value="CHC_T00005885001"/>
</dbReference>
<sequence>MAEQSAPPTFHRLALHTHSQAAPTAVVRISRFPPASFVHNLNPVPCASLTHTAESKSRHCFHDIIVHSVAQPASLKSLHPLRPHRPVPFPPSRFLFSRSSLYSISLKLLRIAKPRLSSLYYFLHPSRTQK</sequence>
<dbReference type="GeneID" id="17325256"/>
<protein>
    <submittedName>
        <fullName evidence="1">Uncharacterized protein</fullName>
    </submittedName>
</protein>
<dbReference type="PhylomeDB" id="R7QHV7"/>
<dbReference type="RefSeq" id="XP_005717540.1">
    <property type="nucleotide sequence ID" value="XM_005717483.1"/>
</dbReference>
<evidence type="ECO:0000313" key="1">
    <source>
        <dbReference type="EMBL" id="CDF37669.1"/>
    </source>
</evidence>
<evidence type="ECO:0000313" key="2">
    <source>
        <dbReference type="Proteomes" id="UP000012073"/>
    </source>
</evidence>
<accession>R7QHV7</accession>